<dbReference type="RefSeq" id="XP_055899059.1">
    <property type="nucleotide sequence ID" value="XM_056043084.1"/>
</dbReference>
<dbReference type="Gene3D" id="2.10.220.10">
    <property type="entry name" value="Hormone Receptor, Insulin-like Growth Factor Receptor 1, Chain A, domain 2"/>
    <property type="match status" value="1"/>
</dbReference>
<dbReference type="InterPro" id="IPR009030">
    <property type="entry name" value="Growth_fac_rcpt_cys_sf"/>
</dbReference>
<dbReference type="GO" id="GO:0005899">
    <property type="term" value="C:insulin receptor complex"/>
    <property type="evidence" value="ECO:0007669"/>
    <property type="project" value="TreeGrafter"/>
</dbReference>
<dbReference type="InterPro" id="IPR006212">
    <property type="entry name" value="Furin_repeat"/>
</dbReference>
<dbReference type="Pfam" id="PF01030">
    <property type="entry name" value="Recep_L_domain"/>
    <property type="match status" value="2"/>
</dbReference>
<evidence type="ECO:0000256" key="3">
    <source>
        <dbReference type="ARBA" id="ARBA00022553"/>
    </source>
</evidence>
<feature type="domain" description="Protein kinase" evidence="25">
    <location>
        <begin position="1077"/>
        <end position="1347"/>
    </location>
</feature>
<dbReference type="SUPFAM" id="SSF57184">
    <property type="entry name" value="Growth factor receptor domain"/>
    <property type="match status" value="1"/>
</dbReference>
<keyword evidence="16 21" id="KW-0675">Receptor</keyword>
<dbReference type="GeneID" id="106054466"/>
<comment type="subcellular location">
    <subcellularLocation>
        <location evidence="2">Membrane</location>
        <topology evidence="2">Single-pass type I membrane protein</topology>
    </subcellularLocation>
</comment>
<evidence type="ECO:0000313" key="27">
    <source>
        <dbReference type="Proteomes" id="UP001165740"/>
    </source>
</evidence>
<dbReference type="PANTHER" id="PTHR24416:SF525">
    <property type="entry name" value="INSULIN-LIKE RECEPTOR"/>
    <property type="match status" value="1"/>
</dbReference>
<organism evidence="27 29">
    <name type="scientific">Biomphalaria glabrata</name>
    <name type="common">Bloodfluke planorb</name>
    <name type="synonym">Freshwater snail</name>
    <dbReference type="NCBI Taxonomy" id="6526"/>
    <lineage>
        <taxon>Eukaryota</taxon>
        <taxon>Metazoa</taxon>
        <taxon>Spiralia</taxon>
        <taxon>Lophotrochozoa</taxon>
        <taxon>Mollusca</taxon>
        <taxon>Gastropoda</taxon>
        <taxon>Heterobranchia</taxon>
        <taxon>Euthyneura</taxon>
        <taxon>Panpulmonata</taxon>
        <taxon>Hygrophila</taxon>
        <taxon>Lymnaeoidea</taxon>
        <taxon>Planorbidae</taxon>
        <taxon>Biomphalaria</taxon>
    </lineage>
</organism>
<dbReference type="PROSITE" id="PS50011">
    <property type="entry name" value="PROTEIN_KINASE_DOM"/>
    <property type="match status" value="1"/>
</dbReference>
<evidence type="ECO:0000256" key="8">
    <source>
        <dbReference type="ARBA" id="ARBA00022729"/>
    </source>
</evidence>
<evidence type="ECO:0000313" key="29">
    <source>
        <dbReference type="RefSeq" id="XP_055899058.1"/>
    </source>
</evidence>
<dbReference type="PANTHER" id="PTHR24416">
    <property type="entry name" value="TYROSINE-PROTEIN KINASE RECEPTOR"/>
    <property type="match status" value="1"/>
</dbReference>
<keyword evidence="15" id="KW-0829">Tyrosine-protein kinase</keyword>
<feature type="compositionally biased region" description="Low complexity" evidence="22">
    <location>
        <begin position="1441"/>
        <end position="1458"/>
    </location>
</feature>
<dbReference type="InterPro" id="IPR050122">
    <property type="entry name" value="RTK"/>
</dbReference>
<keyword evidence="4" id="KW-0808">Transferase</keyword>
<dbReference type="RefSeq" id="XP_055899060.1">
    <property type="nucleotide sequence ID" value="XM_056043085.1"/>
</dbReference>
<dbReference type="CDD" id="cd00064">
    <property type="entry name" value="FU"/>
    <property type="match status" value="1"/>
</dbReference>
<dbReference type="Pfam" id="PF07714">
    <property type="entry name" value="PK_Tyr_Ser-Thr"/>
    <property type="match status" value="1"/>
</dbReference>
<feature type="signal peptide" evidence="24">
    <location>
        <begin position="1"/>
        <end position="25"/>
    </location>
</feature>
<evidence type="ECO:0000256" key="15">
    <source>
        <dbReference type="ARBA" id="ARBA00023137"/>
    </source>
</evidence>
<feature type="region of interest" description="Disordered" evidence="22">
    <location>
        <begin position="779"/>
        <end position="807"/>
    </location>
</feature>
<feature type="region of interest" description="Disordered" evidence="22">
    <location>
        <begin position="1362"/>
        <end position="1382"/>
    </location>
</feature>
<dbReference type="GO" id="GO:0046872">
    <property type="term" value="F:metal ion binding"/>
    <property type="evidence" value="ECO:0007669"/>
    <property type="project" value="UniProtKB-KW"/>
</dbReference>
<feature type="compositionally biased region" description="Acidic residues" evidence="22">
    <location>
        <begin position="1480"/>
        <end position="1492"/>
    </location>
</feature>
<dbReference type="SMART" id="SM00261">
    <property type="entry name" value="FU"/>
    <property type="match status" value="1"/>
</dbReference>
<dbReference type="Pfam" id="PF00757">
    <property type="entry name" value="Furin-like"/>
    <property type="match status" value="1"/>
</dbReference>
<keyword evidence="27" id="KW-1185">Reference proteome</keyword>
<reference evidence="28 29" key="1">
    <citation type="submission" date="2025-04" db="UniProtKB">
        <authorList>
            <consortium name="RefSeq"/>
        </authorList>
    </citation>
    <scope>IDENTIFICATION</scope>
</reference>
<feature type="binding site" evidence="20">
    <location>
        <position position="1110"/>
    </location>
    <ligand>
        <name>ATP</name>
        <dbReference type="ChEBI" id="CHEBI:30616"/>
    </ligand>
</feature>
<dbReference type="RefSeq" id="XP_055899058.1">
    <property type="nucleotide sequence ID" value="XM_056043083.1"/>
</dbReference>
<dbReference type="InterPro" id="IPR001245">
    <property type="entry name" value="Ser-Thr/Tyr_kinase_cat_dom"/>
</dbReference>
<keyword evidence="8 24" id="KW-0732">Signal</keyword>
<evidence type="ECO:0000256" key="16">
    <source>
        <dbReference type="ARBA" id="ARBA00023170"/>
    </source>
</evidence>
<dbReference type="SMART" id="SM00060">
    <property type="entry name" value="FN3"/>
    <property type="match status" value="3"/>
</dbReference>
<dbReference type="SUPFAM" id="SSF52058">
    <property type="entry name" value="L domain-like"/>
    <property type="match status" value="2"/>
</dbReference>
<dbReference type="GO" id="GO:0051897">
    <property type="term" value="P:positive regulation of phosphatidylinositol 3-kinase/protein kinase B signal transduction"/>
    <property type="evidence" value="ECO:0007669"/>
    <property type="project" value="TreeGrafter"/>
</dbReference>
<evidence type="ECO:0000313" key="30">
    <source>
        <dbReference type="RefSeq" id="XP_055899059.1"/>
    </source>
</evidence>
<feature type="transmembrane region" description="Helical" evidence="23">
    <location>
        <begin position="1018"/>
        <end position="1042"/>
    </location>
</feature>
<feature type="region of interest" description="Disordered" evidence="22">
    <location>
        <begin position="1410"/>
        <end position="1605"/>
    </location>
</feature>
<evidence type="ECO:0000313" key="28">
    <source>
        <dbReference type="RefSeq" id="XP_055899057.1"/>
    </source>
</evidence>
<accession>A0A9W3BHZ5</accession>
<dbReference type="Gene3D" id="2.60.40.10">
    <property type="entry name" value="Immunoglobulins"/>
    <property type="match status" value="3"/>
</dbReference>
<evidence type="ECO:0000256" key="4">
    <source>
        <dbReference type="ARBA" id="ARBA00022679"/>
    </source>
</evidence>
<dbReference type="GO" id="GO:0030424">
    <property type="term" value="C:axon"/>
    <property type="evidence" value="ECO:0007669"/>
    <property type="project" value="TreeGrafter"/>
</dbReference>
<evidence type="ECO:0000256" key="2">
    <source>
        <dbReference type="ARBA" id="ARBA00004479"/>
    </source>
</evidence>
<dbReference type="PROSITE" id="PS00107">
    <property type="entry name" value="PROTEIN_KINASE_ATP"/>
    <property type="match status" value="1"/>
</dbReference>
<name>A0A9W3BHZ5_BIOGL</name>
<evidence type="ECO:0000256" key="22">
    <source>
        <dbReference type="SAM" id="MobiDB-lite"/>
    </source>
</evidence>
<evidence type="ECO:0000256" key="11">
    <source>
        <dbReference type="ARBA" id="ARBA00022777"/>
    </source>
</evidence>
<dbReference type="GO" id="GO:0005009">
    <property type="term" value="F:insulin receptor activity"/>
    <property type="evidence" value="ECO:0007669"/>
    <property type="project" value="TreeGrafter"/>
</dbReference>
<dbReference type="InterPro" id="IPR006211">
    <property type="entry name" value="Furin-like_Cys-rich_dom"/>
</dbReference>
<feature type="compositionally biased region" description="Low complexity" evidence="22">
    <location>
        <begin position="1410"/>
        <end position="1421"/>
    </location>
</feature>
<dbReference type="InterPro" id="IPR003961">
    <property type="entry name" value="FN3_dom"/>
</dbReference>
<dbReference type="InterPro" id="IPR013783">
    <property type="entry name" value="Ig-like_fold"/>
</dbReference>
<evidence type="ECO:0000256" key="23">
    <source>
        <dbReference type="SAM" id="Phobius"/>
    </source>
</evidence>
<dbReference type="Gene3D" id="1.10.510.10">
    <property type="entry name" value="Transferase(Phosphotransferase) domain 1"/>
    <property type="match status" value="1"/>
</dbReference>
<proteinExistence type="inferred from homology"/>
<keyword evidence="10 20" id="KW-0547">Nucleotide-binding</keyword>
<evidence type="ECO:0000256" key="20">
    <source>
        <dbReference type="PROSITE-ProRule" id="PRU10141"/>
    </source>
</evidence>
<evidence type="ECO:0000313" key="31">
    <source>
        <dbReference type="RefSeq" id="XP_055899060.1"/>
    </source>
</evidence>
<feature type="compositionally biased region" description="Low complexity" evidence="22">
    <location>
        <begin position="1566"/>
        <end position="1580"/>
    </location>
</feature>
<evidence type="ECO:0000256" key="21">
    <source>
        <dbReference type="RuleBase" id="RU000312"/>
    </source>
</evidence>
<feature type="compositionally biased region" description="Low complexity" evidence="22">
    <location>
        <begin position="1523"/>
        <end position="1533"/>
    </location>
</feature>
<dbReference type="GO" id="GO:0043410">
    <property type="term" value="P:positive regulation of MAPK cascade"/>
    <property type="evidence" value="ECO:0007669"/>
    <property type="project" value="TreeGrafter"/>
</dbReference>
<dbReference type="RefSeq" id="XP_055899057.1">
    <property type="nucleotide sequence ID" value="XM_056043082.1"/>
</dbReference>
<dbReference type="Pfam" id="PF00041">
    <property type="entry name" value="fn3"/>
    <property type="match status" value="1"/>
</dbReference>
<dbReference type="CDD" id="cd00063">
    <property type="entry name" value="FN3"/>
    <property type="match status" value="2"/>
</dbReference>
<comment type="cofactor">
    <cofactor evidence="1">
        <name>Mn(2+)</name>
        <dbReference type="ChEBI" id="CHEBI:29035"/>
    </cofactor>
</comment>
<evidence type="ECO:0000256" key="19">
    <source>
        <dbReference type="ARBA" id="ARBA00051243"/>
    </source>
</evidence>
<dbReference type="PRINTS" id="PR00109">
    <property type="entry name" value="TYRKINASE"/>
</dbReference>
<dbReference type="SUPFAM" id="SSF49265">
    <property type="entry name" value="Fibronectin type III"/>
    <property type="match status" value="2"/>
</dbReference>
<dbReference type="InterPro" id="IPR000719">
    <property type="entry name" value="Prot_kinase_dom"/>
</dbReference>
<evidence type="ECO:0000256" key="24">
    <source>
        <dbReference type="SAM" id="SignalP"/>
    </source>
</evidence>
<keyword evidence="11" id="KW-0418">Kinase</keyword>
<dbReference type="PROSITE" id="PS50853">
    <property type="entry name" value="FN3"/>
    <property type="match status" value="1"/>
</dbReference>
<dbReference type="Gene3D" id="3.80.20.20">
    <property type="entry name" value="Receptor L-domain"/>
    <property type="match status" value="2"/>
</dbReference>
<dbReference type="InterPro" id="IPR011009">
    <property type="entry name" value="Kinase-like_dom_sf"/>
</dbReference>
<evidence type="ECO:0000256" key="12">
    <source>
        <dbReference type="ARBA" id="ARBA00022840"/>
    </source>
</evidence>
<dbReference type="OrthoDB" id="6155709at2759"/>
<gene>
    <name evidence="28 29 30 31" type="primary">LOC106054466</name>
</gene>
<evidence type="ECO:0000256" key="6">
    <source>
        <dbReference type="ARBA" id="ARBA00022692"/>
    </source>
</evidence>
<dbReference type="InterPro" id="IPR017441">
    <property type="entry name" value="Protein_kinase_ATP_BS"/>
</dbReference>
<feature type="chain" id="PRO_5044703052" description="Tyrosine-protein kinase receptor" evidence="24">
    <location>
        <begin position="26"/>
        <end position="1683"/>
    </location>
</feature>
<dbReference type="GO" id="GO:0042593">
    <property type="term" value="P:glucose homeostasis"/>
    <property type="evidence" value="ECO:0007669"/>
    <property type="project" value="TreeGrafter"/>
</dbReference>
<keyword evidence="7" id="KW-0479">Metal-binding</keyword>
<dbReference type="InterPro" id="IPR000494">
    <property type="entry name" value="Rcpt_L-dom"/>
</dbReference>
<dbReference type="GO" id="GO:0005524">
    <property type="term" value="F:ATP binding"/>
    <property type="evidence" value="ECO:0007669"/>
    <property type="project" value="UniProtKB-UniRule"/>
</dbReference>
<sequence length="1683" mass="188479">MALWAWRPYTLAAIAVLFLIALTSSSDILKTVEKMKSSPICGVPKKAFPKNPVDGVCRDVDIRYNVRNLELLRNCTVIEGDLHITLIEYVPQAVYDMYTFPELKEITGHLMMFKVFGLETLRNMFPNLAVIRGQTVYFNTYSLFIHECRDMKEIGLIGLTDILNGTVRISKNFRMCYINTIDWTRIIKNASKADHTFIENREESLCPDYCNEACKMFDHKKYCWSSTSRDCQKNLGCRCKGGLSCMVNGTCCHEYCLGGCSGLTTKHCHVCKDYQMGQACLPECPADTYILAGHRCLTDKECLKLPPMKPDTIGSFVTENTPKLLTLPTRKECVFKCPNGYMVNDTLGHKTEECIPCLGTCPKVCNSTKIYNTKDSEQLRGCTKVQGNLDILLYYGGVDIDRELKQNLLSIKEVTGYVKIMRSYGLVTLNFLQNLEIIRGERLVNDRYSLVIIDNPNLERLFREKQTEKMKILNGSVNIIHNRMLCPKWIDAFFNATKATEGTIKPNGDMNPCVEEKIPFQFVKITDKSAVITLNALTIGDVRQITGYMALYKKVSAPLIDKNEGRDRCSLNDWMSVEVQIESVIKPNFSLLAAKNVTIENLDFSSKGQEITIGLEKLEPFTTYAVLISARTLTSTGYTADSDIKYMKTSPRNPGKVQELRVESGNEELHVSWKPPLQSNGIIGFYKVLYYPIKNDFRVVNQDYCLNPMDEMTAVEKRKQSIAQGKALLEKSRPENSSCCPCLPNLSDDREEDKISNIMFEDKLISLAFTATCHNKTSNESVNLEPTHKLPPVAPAPKPARLNQRRKRSITNSTVGLLFSNPITAKHLADNLSSTESTQINRTLPLPNNGSGTVAMEVEVKDTKITLPNLKHYQEYQISVKACHDSDPFYGLLCTEDETEIAFGQTQPKLSADNLDSSQIYVGFVSNKTNEAFVTWEPPVEPNGRILNYFVKLSRESTKEDQTFCVNNNHTREYHFTQLLPGNYSIQIKVVTRAGKGNFSEPKFIFIPEVKGSDITGVIVGAVISPIVIVIILIGVLVYIAYKWKSKSNVLVSNNPNYIKTEDLYCPDEWEIARETLRLLKELGQGSFGTVYEGLLEDPKTKTTKSVAIKTLGDKADFYERLKILKEATTMKGCECFHVVKLIGVVSKGQPAFIVMELMSHGDLRNYLRKCRVDEYDYPDYYPPTANQIRQMAGEIADGMAYLAHRKIVHRDLAARNCLVAEDGTVKIADFGMARDVYMTDYYRKDNRALLPVRWMAPESLMDGIFTTMSDIWSYGIVLWEMVTLAEQPYQGLGNEEVLRFVSEGRVMTAPIGCPVDLYDLMKSCWAYNPKKRPTFMYLIECLAPHMNERFQQVSFFFQEMSKDGSDEEPEAGAAGTVEQAEPCVMEVEETPTEAYQDPDNNFQRIQKLKAQGSSASGSLKSSKEARTVSSEEEDNVEIDSSPAKISPSPSTPSTSSHHQPESRRQSQSYSKPSLHADLSDSDTDYESEAFDSGEVVERDSQFMLSPKDAISSSEMLKLLPESSGSQKSKSGSLALPTPLKLGNSTDTEEYTLMSPPAVSVRDPLSPSYTFPSTSPSTSSQYAPNLWQGRQVNVEDSKYKGNLPSYPRNGGIHNGLSNLASLGQENKIASWLAGNTEESIRSASTTSPTSEGSKESNSSAGSNHKFHTANGHGPFSHQQTAFC</sequence>
<dbReference type="InterPro" id="IPR020635">
    <property type="entry name" value="Tyr_kinase_cat_dom"/>
</dbReference>
<comment type="catalytic activity">
    <reaction evidence="19 21">
        <text>L-tyrosyl-[protein] + ATP = O-phospho-L-tyrosyl-[protein] + ADP + H(+)</text>
        <dbReference type="Rhea" id="RHEA:10596"/>
        <dbReference type="Rhea" id="RHEA-COMP:10136"/>
        <dbReference type="Rhea" id="RHEA-COMP:20101"/>
        <dbReference type="ChEBI" id="CHEBI:15378"/>
        <dbReference type="ChEBI" id="CHEBI:30616"/>
        <dbReference type="ChEBI" id="CHEBI:46858"/>
        <dbReference type="ChEBI" id="CHEBI:61978"/>
        <dbReference type="ChEBI" id="CHEBI:456216"/>
        <dbReference type="EC" id="2.7.10.1"/>
    </reaction>
</comment>
<protein>
    <recommendedName>
        <fullName evidence="21">Tyrosine-protein kinase receptor</fullName>
        <ecNumber evidence="21">2.7.10.1</ecNumber>
    </recommendedName>
</protein>
<evidence type="ECO:0000256" key="14">
    <source>
        <dbReference type="ARBA" id="ARBA00023136"/>
    </source>
</evidence>
<comment type="similarity">
    <text evidence="21">Belongs to the protein kinase superfamily. Tyr protein kinase family. Insulin receptor subfamily.</text>
</comment>
<feature type="compositionally biased region" description="Polar residues" evidence="22">
    <location>
        <begin position="1641"/>
        <end position="1662"/>
    </location>
</feature>
<dbReference type="GO" id="GO:0043560">
    <property type="term" value="F:insulin receptor substrate binding"/>
    <property type="evidence" value="ECO:0007669"/>
    <property type="project" value="TreeGrafter"/>
</dbReference>
<dbReference type="PROSITE" id="PS00239">
    <property type="entry name" value="RECEPTOR_TYR_KIN_II"/>
    <property type="match status" value="1"/>
</dbReference>
<dbReference type="OMA" id="QSECHEL"/>
<dbReference type="InterPro" id="IPR002011">
    <property type="entry name" value="Tyr_kinase_rcpt_2_CS"/>
</dbReference>
<keyword evidence="14 23" id="KW-0472">Membrane</keyword>
<evidence type="ECO:0000259" key="26">
    <source>
        <dbReference type="PROSITE" id="PS50853"/>
    </source>
</evidence>
<feature type="domain" description="Fibronectin type-III" evidence="26">
    <location>
        <begin position="916"/>
        <end position="1010"/>
    </location>
</feature>
<dbReference type="InterPro" id="IPR008266">
    <property type="entry name" value="Tyr_kinase_AS"/>
</dbReference>
<keyword evidence="3 21" id="KW-0597">Phosphoprotein</keyword>
<keyword evidence="5" id="KW-0165">Cleavage on pair of basic residues</keyword>
<evidence type="ECO:0000256" key="1">
    <source>
        <dbReference type="ARBA" id="ARBA00001936"/>
    </source>
</evidence>
<evidence type="ECO:0000256" key="17">
    <source>
        <dbReference type="ARBA" id="ARBA00023180"/>
    </source>
</evidence>
<dbReference type="SMART" id="SM00219">
    <property type="entry name" value="TyrKc"/>
    <property type="match status" value="1"/>
</dbReference>
<evidence type="ECO:0000256" key="9">
    <source>
        <dbReference type="ARBA" id="ARBA00022737"/>
    </source>
</evidence>
<dbReference type="FunFam" id="1.10.510.10:FF:001227">
    <property type="entry name" value="Tyrosine-protein kinase receptor"/>
    <property type="match status" value="1"/>
</dbReference>
<dbReference type="EC" id="2.7.10.1" evidence="21"/>
<keyword evidence="9" id="KW-0677">Repeat</keyword>
<evidence type="ECO:0000256" key="7">
    <source>
        <dbReference type="ARBA" id="ARBA00022723"/>
    </source>
</evidence>
<feature type="region of interest" description="Disordered" evidence="22">
    <location>
        <begin position="1633"/>
        <end position="1683"/>
    </location>
</feature>
<evidence type="ECO:0000256" key="5">
    <source>
        <dbReference type="ARBA" id="ARBA00022685"/>
    </source>
</evidence>
<dbReference type="InterPro" id="IPR036941">
    <property type="entry name" value="Rcpt_L-dom_sf"/>
</dbReference>
<keyword evidence="12 20" id="KW-0067">ATP-binding</keyword>
<evidence type="ECO:0000256" key="13">
    <source>
        <dbReference type="ARBA" id="ARBA00022989"/>
    </source>
</evidence>
<dbReference type="Gene3D" id="3.30.200.20">
    <property type="entry name" value="Phosphorylase Kinase, domain 1"/>
    <property type="match status" value="1"/>
</dbReference>
<evidence type="ECO:0000259" key="25">
    <source>
        <dbReference type="PROSITE" id="PS50011"/>
    </source>
</evidence>
<keyword evidence="17" id="KW-0325">Glycoprotein</keyword>
<keyword evidence="13 23" id="KW-1133">Transmembrane helix</keyword>
<keyword evidence="18" id="KW-0464">Manganese</keyword>
<evidence type="ECO:0000256" key="10">
    <source>
        <dbReference type="ARBA" id="ARBA00022741"/>
    </source>
</evidence>
<dbReference type="PROSITE" id="PS00109">
    <property type="entry name" value="PROTEIN_KINASE_TYR"/>
    <property type="match status" value="1"/>
</dbReference>
<dbReference type="SUPFAM" id="SSF56112">
    <property type="entry name" value="Protein kinase-like (PK-like)"/>
    <property type="match status" value="1"/>
</dbReference>
<evidence type="ECO:0000256" key="18">
    <source>
        <dbReference type="ARBA" id="ARBA00023211"/>
    </source>
</evidence>
<dbReference type="InterPro" id="IPR036116">
    <property type="entry name" value="FN3_sf"/>
</dbReference>
<keyword evidence="6 21" id="KW-0812">Transmembrane</keyword>
<dbReference type="Proteomes" id="UP001165740">
    <property type="component" value="Chromosome 10"/>
</dbReference>